<evidence type="ECO:0000313" key="1">
    <source>
        <dbReference type="EMBL" id="MEQ2186993.1"/>
    </source>
</evidence>
<proteinExistence type="predicted"/>
<name>A0ABV0PTY8_9TELE</name>
<comment type="caution">
    <text evidence="1">The sequence shown here is derived from an EMBL/GenBank/DDBJ whole genome shotgun (WGS) entry which is preliminary data.</text>
</comment>
<gene>
    <name evidence="1" type="ORF">GOODEAATRI_034578</name>
</gene>
<keyword evidence="2" id="KW-1185">Reference proteome</keyword>
<accession>A0ABV0PTY8</accession>
<protein>
    <submittedName>
        <fullName evidence="1">Uncharacterized protein</fullName>
    </submittedName>
</protein>
<dbReference type="Proteomes" id="UP001476798">
    <property type="component" value="Unassembled WGS sequence"/>
</dbReference>
<sequence>MVDSVMMMPRSSGSNIITTPPPCLAVVVGQGFERSRAAPSLRSIESQPSIQVFVVRPPGPPSIVDLCLTRGAKPVEGKKKKKKENFLRVLLCLVPDKEPEP</sequence>
<reference evidence="1 2" key="1">
    <citation type="submission" date="2021-06" db="EMBL/GenBank/DDBJ databases">
        <authorList>
            <person name="Palmer J.M."/>
        </authorList>
    </citation>
    <scope>NUCLEOTIDE SEQUENCE [LARGE SCALE GENOMIC DNA]</scope>
    <source>
        <strain evidence="1 2">GA_2019</strain>
        <tissue evidence="1">Muscle</tissue>
    </source>
</reference>
<evidence type="ECO:0000313" key="2">
    <source>
        <dbReference type="Proteomes" id="UP001476798"/>
    </source>
</evidence>
<organism evidence="1 2">
    <name type="scientific">Goodea atripinnis</name>
    <dbReference type="NCBI Taxonomy" id="208336"/>
    <lineage>
        <taxon>Eukaryota</taxon>
        <taxon>Metazoa</taxon>
        <taxon>Chordata</taxon>
        <taxon>Craniata</taxon>
        <taxon>Vertebrata</taxon>
        <taxon>Euteleostomi</taxon>
        <taxon>Actinopterygii</taxon>
        <taxon>Neopterygii</taxon>
        <taxon>Teleostei</taxon>
        <taxon>Neoteleostei</taxon>
        <taxon>Acanthomorphata</taxon>
        <taxon>Ovalentaria</taxon>
        <taxon>Atherinomorphae</taxon>
        <taxon>Cyprinodontiformes</taxon>
        <taxon>Goodeidae</taxon>
        <taxon>Goodea</taxon>
    </lineage>
</organism>
<dbReference type="EMBL" id="JAHRIO010089357">
    <property type="protein sequence ID" value="MEQ2186993.1"/>
    <property type="molecule type" value="Genomic_DNA"/>
</dbReference>